<dbReference type="Proteomes" id="UP000615446">
    <property type="component" value="Unassembled WGS sequence"/>
</dbReference>
<protein>
    <submittedName>
        <fullName evidence="1">Uncharacterized protein</fullName>
    </submittedName>
</protein>
<dbReference type="EMBL" id="BLAL01000040">
    <property type="protein sequence ID" value="GES78803.1"/>
    <property type="molecule type" value="Genomic_DNA"/>
</dbReference>
<name>A0A8H3KZA1_9GLOM</name>
<proteinExistence type="predicted"/>
<comment type="caution">
    <text evidence="1">The sequence shown here is derived from an EMBL/GenBank/DDBJ whole genome shotgun (WGS) entry which is preliminary data.</text>
</comment>
<organism evidence="1 2">
    <name type="scientific">Rhizophagus clarus</name>
    <dbReference type="NCBI Taxonomy" id="94130"/>
    <lineage>
        <taxon>Eukaryota</taxon>
        <taxon>Fungi</taxon>
        <taxon>Fungi incertae sedis</taxon>
        <taxon>Mucoromycota</taxon>
        <taxon>Glomeromycotina</taxon>
        <taxon>Glomeromycetes</taxon>
        <taxon>Glomerales</taxon>
        <taxon>Glomeraceae</taxon>
        <taxon>Rhizophagus</taxon>
    </lineage>
</organism>
<evidence type="ECO:0000313" key="1">
    <source>
        <dbReference type="EMBL" id="GES78803.1"/>
    </source>
</evidence>
<gene>
    <name evidence="1" type="ORF">RCL2_000611000</name>
</gene>
<accession>A0A8H3KZA1</accession>
<sequence>MSVSGTRIFEMIAEKSGTGLGEKELVLPYGISNFINFCTRTGMIFASFLNIPCDYYDTHEANIFNDLFSPLYISNNPTPWCNQHLVLKFDLSSMIHQHEWLKE</sequence>
<evidence type="ECO:0000313" key="2">
    <source>
        <dbReference type="Proteomes" id="UP000615446"/>
    </source>
</evidence>
<dbReference type="OrthoDB" id="3068380at2759"/>
<reference evidence="1" key="1">
    <citation type="submission" date="2019-10" db="EMBL/GenBank/DDBJ databases">
        <title>Conservation and host-specific expression of non-tandemly repeated heterogenous ribosome RNA gene in arbuscular mycorrhizal fungi.</title>
        <authorList>
            <person name="Maeda T."/>
            <person name="Kobayashi Y."/>
            <person name="Nakagawa T."/>
            <person name="Ezawa T."/>
            <person name="Yamaguchi K."/>
            <person name="Bino T."/>
            <person name="Nishimoto Y."/>
            <person name="Shigenobu S."/>
            <person name="Kawaguchi M."/>
        </authorList>
    </citation>
    <scope>NUCLEOTIDE SEQUENCE</scope>
    <source>
        <strain evidence="1">HR1</strain>
    </source>
</reference>
<dbReference type="AlphaFoldDB" id="A0A8H3KZA1"/>